<accession>A0A336MCT3</accession>
<dbReference type="InterPro" id="IPR003578">
    <property type="entry name" value="Small_GTPase_Rho"/>
</dbReference>
<organism evidence="4">
    <name type="scientific">Culicoides sonorensis</name>
    <name type="common">Biting midge</name>
    <dbReference type="NCBI Taxonomy" id="179676"/>
    <lineage>
        <taxon>Eukaryota</taxon>
        <taxon>Metazoa</taxon>
        <taxon>Ecdysozoa</taxon>
        <taxon>Arthropoda</taxon>
        <taxon>Hexapoda</taxon>
        <taxon>Insecta</taxon>
        <taxon>Pterygota</taxon>
        <taxon>Neoptera</taxon>
        <taxon>Endopterygota</taxon>
        <taxon>Diptera</taxon>
        <taxon>Nematocera</taxon>
        <taxon>Chironomoidea</taxon>
        <taxon>Ceratopogonidae</taxon>
        <taxon>Ceratopogoninae</taxon>
        <taxon>Culicoides</taxon>
        <taxon>Monoculicoides</taxon>
    </lineage>
</organism>
<dbReference type="FunFam" id="3.40.50.300:FF:001447">
    <property type="entry name" value="Ras-related protein Rab-1B"/>
    <property type="match status" value="1"/>
</dbReference>
<dbReference type="PANTHER" id="PTHR24072">
    <property type="entry name" value="RHO FAMILY GTPASE"/>
    <property type="match status" value="1"/>
</dbReference>
<evidence type="ECO:0000313" key="4">
    <source>
        <dbReference type="EMBL" id="SSX28036.1"/>
    </source>
</evidence>
<dbReference type="GO" id="GO:0022412">
    <property type="term" value="P:cellular process involved in reproduction in multicellular organism"/>
    <property type="evidence" value="ECO:0007669"/>
    <property type="project" value="UniProtKB-ARBA"/>
</dbReference>
<dbReference type="CDD" id="cd00157">
    <property type="entry name" value="Rho"/>
    <property type="match status" value="1"/>
</dbReference>
<name>A0A336MCT3_CULSO</name>
<dbReference type="PROSITE" id="PS51420">
    <property type="entry name" value="RHO"/>
    <property type="match status" value="1"/>
</dbReference>
<dbReference type="SUPFAM" id="SSF52540">
    <property type="entry name" value="P-loop containing nucleoside triphosphate hydrolases"/>
    <property type="match status" value="1"/>
</dbReference>
<dbReference type="InterPro" id="IPR027417">
    <property type="entry name" value="P-loop_NTPase"/>
</dbReference>
<keyword evidence="2" id="KW-0342">GTP-binding</keyword>
<keyword evidence="1" id="KW-0547">Nucleotide-binding</keyword>
<dbReference type="OMA" id="KERIFRC"/>
<dbReference type="GO" id="GO:0001667">
    <property type="term" value="P:ameboidal-type cell migration"/>
    <property type="evidence" value="ECO:0007669"/>
    <property type="project" value="UniProtKB-ARBA"/>
</dbReference>
<dbReference type="PRINTS" id="PR00449">
    <property type="entry name" value="RASTRNSFRMNG"/>
</dbReference>
<gene>
    <name evidence="4" type="primary">CSON015082</name>
    <name evidence="3" type="synonym">CSON013930</name>
</gene>
<dbReference type="SMART" id="SM00175">
    <property type="entry name" value="RAB"/>
    <property type="match status" value="1"/>
</dbReference>
<dbReference type="SMART" id="SM00173">
    <property type="entry name" value="RAS"/>
    <property type="match status" value="1"/>
</dbReference>
<dbReference type="InterPro" id="IPR005225">
    <property type="entry name" value="Small_GTP-bd"/>
</dbReference>
<dbReference type="Pfam" id="PF00071">
    <property type="entry name" value="Ras"/>
    <property type="match status" value="1"/>
</dbReference>
<proteinExistence type="predicted"/>
<dbReference type="GO" id="GO:0007264">
    <property type="term" value="P:small GTPase-mediated signal transduction"/>
    <property type="evidence" value="ECO:0007669"/>
    <property type="project" value="InterPro"/>
</dbReference>
<dbReference type="GO" id="GO:0003924">
    <property type="term" value="F:GTPase activity"/>
    <property type="evidence" value="ECO:0007669"/>
    <property type="project" value="InterPro"/>
</dbReference>
<dbReference type="GO" id="GO:0035099">
    <property type="term" value="P:hemocyte migration"/>
    <property type="evidence" value="ECO:0007669"/>
    <property type="project" value="UniProtKB-ARBA"/>
</dbReference>
<dbReference type="PROSITE" id="PS51421">
    <property type="entry name" value="RAS"/>
    <property type="match status" value="1"/>
</dbReference>
<dbReference type="EMBL" id="UFQT01000926">
    <property type="protein sequence ID" value="SSX28036.1"/>
    <property type="molecule type" value="Genomic_DNA"/>
</dbReference>
<dbReference type="VEuPathDB" id="VectorBase:CSON013930"/>
<dbReference type="PROSITE" id="PS51419">
    <property type="entry name" value="RAB"/>
    <property type="match status" value="1"/>
</dbReference>
<dbReference type="AlphaFoldDB" id="A0A336MCT3"/>
<dbReference type="InterPro" id="IPR001806">
    <property type="entry name" value="Small_GTPase"/>
</dbReference>
<evidence type="ECO:0000313" key="3">
    <source>
        <dbReference type="EMBL" id="SSX26847.1"/>
    </source>
</evidence>
<evidence type="ECO:0000256" key="1">
    <source>
        <dbReference type="ARBA" id="ARBA00022741"/>
    </source>
</evidence>
<dbReference type="SMART" id="SM00174">
    <property type="entry name" value="RHO"/>
    <property type="match status" value="1"/>
</dbReference>
<dbReference type="GO" id="GO:0003006">
    <property type="term" value="P:developmental process involved in reproduction"/>
    <property type="evidence" value="ECO:0007669"/>
    <property type="project" value="UniProtKB-ARBA"/>
</dbReference>
<dbReference type="SMART" id="SM00176">
    <property type="entry name" value="RAN"/>
    <property type="match status" value="1"/>
</dbReference>
<dbReference type="Gene3D" id="3.40.50.300">
    <property type="entry name" value="P-loop containing nucleotide triphosphate hydrolases"/>
    <property type="match status" value="1"/>
</dbReference>
<evidence type="ECO:0000256" key="2">
    <source>
        <dbReference type="ARBA" id="ARBA00023134"/>
    </source>
</evidence>
<dbReference type="EMBL" id="UFQT01000740">
    <property type="protein sequence ID" value="SSX26847.1"/>
    <property type="molecule type" value="Genomic_DNA"/>
</dbReference>
<dbReference type="NCBIfam" id="TIGR00231">
    <property type="entry name" value="small_GTP"/>
    <property type="match status" value="1"/>
</dbReference>
<dbReference type="GO" id="GO:0005525">
    <property type="term" value="F:GTP binding"/>
    <property type="evidence" value="ECO:0007669"/>
    <property type="project" value="UniProtKB-KW"/>
</dbReference>
<dbReference type="GO" id="GO:0035006">
    <property type="term" value="P:melanization defense response"/>
    <property type="evidence" value="ECO:0007669"/>
    <property type="project" value="UniProtKB-ARBA"/>
</dbReference>
<sequence length="201" mass="23085">MSQDKIDIKNIVVVGDGAVGKTSLLYRFHNDDYNDEYQATVYEESEFVVEIEGKRHIVKLHDTAGQEGYERLRKVIYSMADIFLLCYSVEDRQSFFNVQRWASELRKECKDVPIVLCATKTDLRSTVLNCVTTMEGQDMRMDIKAKAFVECSSLSNQGVKNAIHTTIKTMNAEVEDEQECKSSHFCCCCIPSFMKKYVKVR</sequence>
<reference evidence="4" key="1">
    <citation type="submission" date="2018-07" db="EMBL/GenBank/DDBJ databases">
        <authorList>
            <person name="Quirk P.G."/>
            <person name="Krulwich T.A."/>
        </authorList>
    </citation>
    <scope>NUCLEOTIDE SEQUENCE</scope>
</reference>
<dbReference type="VEuPathDB" id="VectorBase:CSON015082"/>
<protein>
    <submittedName>
        <fullName evidence="3">CSON013930 protein</fullName>
    </submittedName>
    <submittedName>
        <fullName evidence="4">CSON015082 protein</fullName>
    </submittedName>
</protein>